<dbReference type="STRING" id="1600.LBAT_1410"/>
<accession>A0A0D6A513</accession>
<dbReference type="Proteomes" id="UP000035709">
    <property type="component" value="Chromosome"/>
</dbReference>
<evidence type="ECO:0000313" key="2">
    <source>
        <dbReference type="Proteomes" id="UP000035709"/>
    </source>
</evidence>
<dbReference type="KEGG" id="lae:LBAT_1410"/>
<dbReference type="PATRIC" id="fig|1600.4.peg.1440"/>
<dbReference type="EMBL" id="AP014808">
    <property type="protein sequence ID" value="BAQ57799.1"/>
    <property type="molecule type" value="Genomic_DNA"/>
</dbReference>
<dbReference type="AlphaFoldDB" id="A0A0D6A513"/>
<dbReference type="RefSeq" id="WP_225723704.1">
    <property type="nucleotide sequence ID" value="NZ_AP014808.1"/>
</dbReference>
<dbReference type="GeneID" id="78212996"/>
<proteinExistence type="predicted"/>
<protein>
    <submittedName>
        <fullName evidence="1">Uncharacterized protein</fullName>
    </submittedName>
</protein>
<sequence length="130" mass="15452">MTLLTNGYAYAFQLLGYLLWDTEEKEITNNVLNSVLDEYKEELYRNVYGKIYSGLSDVDQEFVKAMAKFNEENVPIKFIEEEMAKTHNYVSIYRRRLLDDQVIISPKRGYVQFTLPFFKDFIIENGIMYE</sequence>
<evidence type="ECO:0000313" key="1">
    <source>
        <dbReference type="EMBL" id="BAQ57799.1"/>
    </source>
</evidence>
<keyword evidence="2" id="KW-1185">Reference proteome</keyword>
<organism evidence="1 2">
    <name type="scientific">Lactobacillus acetotolerans</name>
    <dbReference type="NCBI Taxonomy" id="1600"/>
    <lineage>
        <taxon>Bacteria</taxon>
        <taxon>Bacillati</taxon>
        <taxon>Bacillota</taxon>
        <taxon>Bacilli</taxon>
        <taxon>Lactobacillales</taxon>
        <taxon>Lactobacillaceae</taxon>
        <taxon>Lactobacillus</taxon>
    </lineage>
</organism>
<reference evidence="1 2" key="1">
    <citation type="submission" date="2015-03" db="EMBL/GenBank/DDBJ databases">
        <title>Complete genome sequence of Lactobacillus acetotolerans NBRC 13120.</title>
        <authorList>
            <person name="Toh H."/>
            <person name="Morita H."/>
            <person name="Fujita N."/>
        </authorList>
    </citation>
    <scope>NUCLEOTIDE SEQUENCE [LARGE SCALE GENOMIC DNA]</scope>
    <source>
        <strain evidence="1 2">NBRC 13120</strain>
    </source>
</reference>
<gene>
    <name evidence="1" type="ORF">LBAT_1410</name>
</gene>
<name>A0A0D6A513_9LACO</name>